<protein>
    <submittedName>
        <fullName evidence="1">Cell surface protein</fullName>
    </submittedName>
</protein>
<sequence>MWDGKKWGKLLGLTLFTLVLLSLVMPVNSDAASTMTDVTTGTGSTFSKTSGNIVFGNSGYGLGLYPNLTAVTANNTKNNRITTATTQIKITFSDTITAKKGNISKLYYDVMTADGRSVQPKTPTSYVVNGTNSKDLGSSGTSQTLTVDLSNLRNVFPLYVGFRYISADGEVAYRFGQFYGDNAISASLKPTITGDLNASDTVIKGTGTNVGDIISSDVNGVTTTVSQDGTYTLDLGQTLSGLSNVKVTESNEFGDSGSVDGAVSSKSLTLTSAATTADTYPDDLASFNSDSDVISWLVKKAGIKATYSDNSSADGVTFTSDTTDLATKLKALADGKTLAVPVYAKDSDGLKSEPITVTVTNHVGVLQFGTISDKIGFGSLEVPTSETLFQPATAWDVNVSDTRASGATWQVYATATPLTSATRTMAGNLVYKDGSNQTVLTDNSTLIASGSKVAGTTNTAITGDWSSTKGIMLDAQPSVYADTYAGKVNWTLQDTPTQ</sequence>
<organism evidence="1 2">
    <name type="scientific">Lactiplantibacillus brownii</name>
    <dbReference type="NCBI Taxonomy" id="3069269"/>
    <lineage>
        <taxon>Bacteria</taxon>
        <taxon>Bacillati</taxon>
        <taxon>Bacillota</taxon>
        <taxon>Bacilli</taxon>
        <taxon>Lactobacillales</taxon>
        <taxon>Lactobacillaceae</taxon>
        <taxon>Lactiplantibacillus</taxon>
    </lineage>
</organism>
<gene>
    <name evidence="1" type="ORF">RA086_11835</name>
</gene>
<keyword evidence="2" id="KW-1185">Reference proteome</keyword>
<dbReference type="RefSeq" id="WP_308703990.1">
    <property type="nucleotide sequence ID" value="NZ_AP027463.1"/>
</dbReference>
<dbReference type="Proteomes" id="UP001227831">
    <property type="component" value="Unassembled WGS sequence"/>
</dbReference>
<evidence type="ECO:0000313" key="1">
    <source>
        <dbReference type="EMBL" id="MDQ7938299.1"/>
    </source>
</evidence>
<name>A0ABU1ABJ1_9LACO</name>
<proteinExistence type="predicted"/>
<dbReference type="EMBL" id="JAVCWF010000001">
    <property type="protein sequence ID" value="MDQ7938299.1"/>
    <property type="molecule type" value="Genomic_DNA"/>
</dbReference>
<evidence type="ECO:0000313" key="2">
    <source>
        <dbReference type="Proteomes" id="UP001227831"/>
    </source>
</evidence>
<comment type="caution">
    <text evidence="1">The sequence shown here is derived from an EMBL/GenBank/DDBJ whole genome shotgun (WGS) entry which is preliminary data.</text>
</comment>
<accession>A0ABU1ABJ1</accession>
<reference evidence="1 2" key="1">
    <citation type="journal article" date="2023" name="Int. J. Syst. Evol. Microbiol.">
        <title>Lactiplantibacillus brownii sp. nov., a novel psychrotolerant species isolated from sauerkraut.</title>
        <authorList>
            <person name="Heng Y.C."/>
            <person name="Silvaraju S."/>
            <person name="Lee J.K.Y."/>
            <person name="Kittelmann S."/>
        </authorList>
    </citation>
    <scope>NUCLEOTIDE SEQUENCE [LARGE SCALE GENOMIC DNA]</scope>
    <source>
        <strain evidence="1 2">WILCCON 0030</strain>
    </source>
</reference>